<accession>A0A7I7SL05</accession>
<name>A0A7I7SL05_9MYCO</name>
<dbReference type="Proteomes" id="UP000466445">
    <property type="component" value="Chromosome"/>
</dbReference>
<dbReference type="EMBL" id="AP022595">
    <property type="protein sequence ID" value="BBY57403.1"/>
    <property type="molecule type" value="Genomic_DNA"/>
</dbReference>
<evidence type="ECO:0000256" key="1">
    <source>
        <dbReference type="SAM" id="MobiDB-lite"/>
    </source>
</evidence>
<evidence type="ECO:0000313" key="2">
    <source>
        <dbReference type="EMBL" id="BBY57403.1"/>
    </source>
</evidence>
<keyword evidence="3" id="KW-1185">Reference proteome</keyword>
<gene>
    <name evidence="2" type="ORF">MSAR_05390</name>
</gene>
<feature type="region of interest" description="Disordered" evidence="1">
    <location>
        <begin position="172"/>
        <end position="194"/>
    </location>
</feature>
<organism evidence="2 3">
    <name type="scientific">Mycolicibacterium sarraceniae</name>
    <dbReference type="NCBI Taxonomy" id="1534348"/>
    <lineage>
        <taxon>Bacteria</taxon>
        <taxon>Bacillati</taxon>
        <taxon>Actinomycetota</taxon>
        <taxon>Actinomycetes</taxon>
        <taxon>Mycobacteriales</taxon>
        <taxon>Mycobacteriaceae</taxon>
        <taxon>Mycolicibacterium</taxon>
    </lineage>
</organism>
<protein>
    <submittedName>
        <fullName evidence="2">Uncharacterized protein</fullName>
    </submittedName>
</protein>
<proteinExistence type="predicted"/>
<dbReference type="AlphaFoldDB" id="A0A7I7SL05"/>
<dbReference type="KEGG" id="msar:MSAR_05390"/>
<dbReference type="RefSeq" id="WP_235677908.1">
    <property type="nucleotide sequence ID" value="NZ_AP022595.1"/>
</dbReference>
<reference evidence="2 3" key="1">
    <citation type="journal article" date="2019" name="Emerg. Microbes Infect.">
        <title>Comprehensive subspecies identification of 175 nontuberculous mycobacteria species based on 7547 genomic profiles.</title>
        <authorList>
            <person name="Matsumoto Y."/>
            <person name="Kinjo T."/>
            <person name="Motooka D."/>
            <person name="Nabeya D."/>
            <person name="Jung N."/>
            <person name="Uechi K."/>
            <person name="Horii T."/>
            <person name="Iida T."/>
            <person name="Fujita J."/>
            <person name="Nakamura S."/>
        </authorList>
    </citation>
    <scope>NUCLEOTIDE SEQUENCE [LARGE SCALE GENOMIC DNA]</scope>
    <source>
        <strain evidence="2 3">JCM 30395</strain>
    </source>
</reference>
<evidence type="ECO:0000313" key="3">
    <source>
        <dbReference type="Proteomes" id="UP000466445"/>
    </source>
</evidence>
<sequence length="194" mass="22008">MTEPKARRRPVEMIEHRTTNTTECERRVRNALTKLIKAGAPFTVANVCDLAGVGKTFIYDKRRPHLTRAVLSARDASHNNRIDHAEKALDHTSASWRERALGAEALAKSLRTAVQQREDRISDLAGQLYDPDGNHLAEENARLRDLVSTLTHNLQRAHSENNTLRRSLDAARANVKRERQRNVTQLFANEPNPH</sequence>